<evidence type="ECO:0000259" key="1">
    <source>
        <dbReference type="Pfam" id="PF13840"/>
    </source>
</evidence>
<dbReference type="Pfam" id="PF13840">
    <property type="entry name" value="ACT_7"/>
    <property type="match status" value="1"/>
</dbReference>
<feature type="domain" description="CASTOR ACT" evidence="1">
    <location>
        <begin position="59"/>
        <end position="120"/>
    </location>
</feature>
<reference evidence="3 4" key="1">
    <citation type="submission" date="2020-10" db="EMBL/GenBank/DDBJ databases">
        <title>Complete genome sequence of Paludibaculum fermentans P105T, a facultatively anaerobic acidobacterium capable of dissimilatory Fe(III) reduction.</title>
        <authorList>
            <person name="Dedysh S.N."/>
            <person name="Beletsky A.V."/>
            <person name="Kulichevskaya I.S."/>
            <person name="Mardanov A.V."/>
            <person name="Ravin N.V."/>
        </authorList>
    </citation>
    <scope>NUCLEOTIDE SEQUENCE [LARGE SCALE GENOMIC DNA]</scope>
    <source>
        <strain evidence="3 4">P105</strain>
    </source>
</reference>
<dbReference type="InterPro" id="IPR051719">
    <property type="entry name" value="CASTOR_mTORC1"/>
</dbReference>
<name>A0A7S7SL41_PALFE</name>
<dbReference type="PANTHER" id="PTHR31131:SF6">
    <property type="entry name" value="CASTOR ACT DOMAIN-CONTAINING PROTEIN"/>
    <property type="match status" value="1"/>
</dbReference>
<dbReference type="Gene3D" id="3.30.2130.10">
    <property type="entry name" value="VC0802-like"/>
    <property type="match status" value="1"/>
</dbReference>
<dbReference type="SUPFAM" id="SSF55021">
    <property type="entry name" value="ACT-like"/>
    <property type="match status" value="2"/>
</dbReference>
<dbReference type="Pfam" id="PF21631">
    <property type="entry name" value="A9CJY8-like_N"/>
    <property type="match status" value="1"/>
</dbReference>
<protein>
    <submittedName>
        <fullName evidence="3">ACT domain-containing protein</fullName>
    </submittedName>
</protein>
<proteinExistence type="predicted"/>
<dbReference type="EMBL" id="CP063849">
    <property type="protein sequence ID" value="QOY87700.1"/>
    <property type="molecule type" value="Genomic_DNA"/>
</dbReference>
<evidence type="ECO:0000313" key="4">
    <source>
        <dbReference type="Proteomes" id="UP000593892"/>
    </source>
</evidence>
<dbReference type="AlphaFoldDB" id="A0A7S7SL41"/>
<dbReference type="PANTHER" id="PTHR31131">
    <property type="entry name" value="CHROMOSOME 1, WHOLE GENOME SHOTGUN SEQUENCE"/>
    <property type="match status" value="1"/>
</dbReference>
<dbReference type="PIRSF" id="PIRSF008459">
    <property type="entry name" value="UCP008459"/>
    <property type="match status" value="1"/>
</dbReference>
<keyword evidence="4" id="KW-1185">Reference proteome</keyword>
<dbReference type="InterPro" id="IPR045865">
    <property type="entry name" value="ACT-like_dom_sf"/>
</dbReference>
<dbReference type="InterPro" id="IPR027795">
    <property type="entry name" value="CASTOR_ACT_dom"/>
</dbReference>
<dbReference type="InterPro" id="IPR049447">
    <property type="entry name" value="A9CJY8-like_N"/>
</dbReference>
<gene>
    <name evidence="3" type="ORF">IRI77_33955</name>
</gene>
<dbReference type="InterPro" id="IPR016540">
    <property type="entry name" value="UCP008459"/>
</dbReference>
<evidence type="ECO:0000313" key="3">
    <source>
        <dbReference type="EMBL" id="QOY87700.1"/>
    </source>
</evidence>
<dbReference type="Proteomes" id="UP000593892">
    <property type="component" value="Chromosome"/>
</dbReference>
<evidence type="ECO:0000259" key="2">
    <source>
        <dbReference type="Pfam" id="PF21631"/>
    </source>
</evidence>
<organism evidence="3 4">
    <name type="scientific">Paludibaculum fermentans</name>
    <dbReference type="NCBI Taxonomy" id="1473598"/>
    <lineage>
        <taxon>Bacteria</taxon>
        <taxon>Pseudomonadati</taxon>
        <taxon>Acidobacteriota</taxon>
        <taxon>Terriglobia</taxon>
        <taxon>Bryobacterales</taxon>
        <taxon>Bryobacteraceae</taxon>
        <taxon>Paludibaculum</taxon>
    </lineage>
</organism>
<accession>A0A7S7SL41</accession>
<sequence length="128" mass="13745">MGHRLQFRQLKGSWAVCRLGAEDAIPDWAGRGPFVSITRTPEELSVVCPADQAPDGIRAQAGWACLQLAGPFDFALTGILASFLQPLAEAAVPIFALSTFDTDWVLIPEPHLARALDALRAAGHDLIV</sequence>
<dbReference type="KEGG" id="pfer:IRI77_33955"/>
<feature type="domain" description="A9CJY8-like N-terminal" evidence="2">
    <location>
        <begin position="12"/>
        <end position="54"/>
    </location>
</feature>